<evidence type="ECO:0000256" key="1">
    <source>
        <dbReference type="SAM" id="MobiDB-lite"/>
    </source>
</evidence>
<dbReference type="InterPro" id="IPR005149">
    <property type="entry name" value="Tscrpt_reg_PadR_N"/>
</dbReference>
<dbReference type="InterPro" id="IPR018309">
    <property type="entry name" value="Tscrpt_reg_PadR_C"/>
</dbReference>
<name>A0AAU7DUW0_9MICO</name>
<reference evidence="4" key="1">
    <citation type="submission" date="2024-02" db="EMBL/GenBank/DDBJ databases">
        <title>Tomenella chthoni gen. nov. sp. nov., a member of the family Jonesiaceae isolated from bat guano.</title>
        <authorList>
            <person name="Miller S.L."/>
            <person name="King J."/>
            <person name="Sankaranarayanan K."/>
            <person name="Lawson P.A."/>
        </authorList>
    </citation>
    <scope>NUCLEOTIDE SEQUENCE</scope>
    <source>
        <strain evidence="4">BS-20</strain>
    </source>
</reference>
<feature type="compositionally biased region" description="Low complexity" evidence="1">
    <location>
        <begin position="196"/>
        <end position="207"/>
    </location>
</feature>
<feature type="region of interest" description="Disordered" evidence="1">
    <location>
        <begin position="133"/>
        <end position="154"/>
    </location>
</feature>
<gene>
    <name evidence="4" type="ORF">V5R04_09915</name>
</gene>
<dbReference type="Pfam" id="PF03551">
    <property type="entry name" value="PadR"/>
    <property type="match status" value="1"/>
</dbReference>
<dbReference type="InterPro" id="IPR036388">
    <property type="entry name" value="WH-like_DNA-bd_sf"/>
</dbReference>
<dbReference type="InterPro" id="IPR036390">
    <property type="entry name" value="WH_DNA-bd_sf"/>
</dbReference>
<accession>A0AAU7DUW0</accession>
<feature type="domain" description="Transcription regulator PadR N-terminal" evidence="2">
    <location>
        <begin position="7"/>
        <end position="75"/>
    </location>
</feature>
<proteinExistence type="predicted"/>
<dbReference type="EMBL" id="CP146203">
    <property type="protein sequence ID" value="XBH20551.1"/>
    <property type="molecule type" value="Genomic_DNA"/>
</dbReference>
<dbReference type="PANTHER" id="PTHR43252:SF2">
    <property type="entry name" value="TRANSCRIPTION REGULATOR, PADR-LIKE FAMILY"/>
    <property type="match status" value="1"/>
</dbReference>
<dbReference type="Pfam" id="PF10400">
    <property type="entry name" value="Vir_act_alpha_C"/>
    <property type="match status" value="1"/>
</dbReference>
<organism evidence="4">
    <name type="scientific">Jonesiaceae bacterium BS-20</name>
    <dbReference type="NCBI Taxonomy" id="3120821"/>
    <lineage>
        <taxon>Bacteria</taxon>
        <taxon>Bacillati</taxon>
        <taxon>Actinomycetota</taxon>
        <taxon>Actinomycetes</taxon>
        <taxon>Micrococcales</taxon>
        <taxon>Jonesiaceae</taxon>
    </lineage>
</organism>
<protein>
    <submittedName>
        <fullName evidence="4">PadR family transcriptional regulator</fullName>
    </submittedName>
</protein>
<dbReference type="AlphaFoldDB" id="A0AAU7DUW0"/>
<feature type="domain" description="Transcription regulator PadR C-terminal" evidence="3">
    <location>
        <begin position="89"/>
        <end position="181"/>
    </location>
</feature>
<dbReference type="PANTHER" id="PTHR43252">
    <property type="entry name" value="TRANSCRIPTIONAL REGULATOR YQJI"/>
    <property type="match status" value="1"/>
</dbReference>
<dbReference type="Gene3D" id="1.10.10.10">
    <property type="entry name" value="Winged helix-like DNA-binding domain superfamily/Winged helix DNA-binding domain"/>
    <property type="match status" value="1"/>
</dbReference>
<sequence>MSIKHGLLTILSTGPSHGYLMRQEFEARTGGTWPINISQIYSTLQRLERDGLVTTLDDSEPVAYSITAAGRTAVQNWWYSPTLRSTPERSEVSIKIALAVTTHGIDIERVITAQRIETMRALRDYTILKANLPSDSDAETTGTPPPTKTATEQAHSNAWELVLDSYIFTLEAEARWLDHIETRAPQLQRQVPNKPTAGATAKSGSAAIDSTGAAK</sequence>
<dbReference type="SUPFAM" id="SSF46785">
    <property type="entry name" value="Winged helix' DNA-binding domain"/>
    <property type="match status" value="1"/>
</dbReference>
<evidence type="ECO:0000313" key="4">
    <source>
        <dbReference type="EMBL" id="XBH20551.1"/>
    </source>
</evidence>
<evidence type="ECO:0000259" key="3">
    <source>
        <dbReference type="Pfam" id="PF10400"/>
    </source>
</evidence>
<evidence type="ECO:0000259" key="2">
    <source>
        <dbReference type="Pfam" id="PF03551"/>
    </source>
</evidence>
<feature type="region of interest" description="Disordered" evidence="1">
    <location>
        <begin position="187"/>
        <end position="215"/>
    </location>
</feature>